<keyword evidence="3 9" id="KW-0812">Transmembrane</keyword>
<dbReference type="PANTHER" id="PTHR43099:SF5">
    <property type="entry name" value="HLYC_CORC FAMILY TRANSPORTER"/>
    <property type="match status" value="1"/>
</dbReference>
<protein>
    <submittedName>
        <fullName evidence="13">Magnesium and cobalt efflux protein CorC</fullName>
    </submittedName>
</protein>
<dbReference type="Gene3D" id="3.10.580.10">
    <property type="entry name" value="CBS-domain"/>
    <property type="match status" value="1"/>
</dbReference>
<dbReference type="InterPro" id="IPR000644">
    <property type="entry name" value="CBS_dom"/>
</dbReference>
<dbReference type="InterPro" id="IPR036318">
    <property type="entry name" value="FAD-bd_PCMH-like_sf"/>
</dbReference>
<dbReference type="SMART" id="SM01091">
    <property type="entry name" value="CorC_HlyC"/>
    <property type="match status" value="1"/>
</dbReference>
<dbReference type="InterPro" id="IPR002550">
    <property type="entry name" value="CNNM"/>
</dbReference>
<dbReference type="RefSeq" id="WP_038490845.1">
    <property type="nucleotide sequence ID" value="NZ_CP009962.1"/>
</dbReference>
<feature type="transmembrane region" description="Helical" evidence="10">
    <location>
        <begin position="89"/>
        <end position="116"/>
    </location>
</feature>
<reference evidence="14" key="1">
    <citation type="journal article" date="2014" name="Soil Biol. Biochem.">
        <title>Structure and function of bacterial communities in ageing soils: Insights from the Mendocino ecological staircase.</title>
        <authorList>
            <person name="Uroz S."/>
            <person name="Tech J.J."/>
            <person name="Sawaya N.A."/>
            <person name="Frey-Klett P."/>
            <person name="Leveau J.H.J."/>
        </authorList>
    </citation>
    <scope>NUCLEOTIDE SEQUENCE [LARGE SCALE GENOMIC DNA]</scope>
    <source>
        <strain evidence="14">Cal35</strain>
    </source>
</reference>
<dbReference type="Pfam" id="PF01595">
    <property type="entry name" value="CNNM"/>
    <property type="match status" value="1"/>
</dbReference>
<evidence type="ECO:0000259" key="12">
    <source>
        <dbReference type="PROSITE" id="PS51846"/>
    </source>
</evidence>
<evidence type="ECO:0000256" key="10">
    <source>
        <dbReference type="SAM" id="Phobius"/>
    </source>
</evidence>
<feature type="domain" description="CBS" evidence="11">
    <location>
        <begin position="287"/>
        <end position="344"/>
    </location>
</feature>
<evidence type="ECO:0000256" key="7">
    <source>
        <dbReference type="ARBA" id="ARBA00023136"/>
    </source>
</evidence>
<evidence type="ECO:0000256" key="2">
    <source>
        <dbReference type="ARBA" id="ARBA00022475"/>
    </source>
</evidence>
<dbReference type="SUPFAM" id="SSF56176">
    <property type="entry name" value="FAD-binding/transporter-associated domain-like"/>
    <property type="match status" value="1"/>
</dbReference>
<evidence type="ECO:0000313" key="14">
    <source>
        <dbReference type="Proteomes" id="UP000030302"/>
    </source>
</evidence>
<dbReference type="InterPro" id="IPR046342">
    <property type="entry name" value="CBS_dom_sf"/>
</dbReference>
<keyword evidence="7 9" id="KW-0472">Membrane</keyword>
<feature type="transmembrane region" description="Helical" evidence="10">
    <location>
        <begin position="136"/>
        <end position="158"/>
    </location>
</feature>
<sequence length="444" mass="49273">MNNLLLVIAALFLVALNGFFVAAEFGLVKLRQTRIRAIAKTQGMRGRILAIVHRQLDAYLSACQLGITLASLGLGWIGEPAFASLLQPVFGMLGVSSAELIHGISFFFAFFLISFLHIVIGELAPKTVAIRNPEVIGLWCAVPLYGFYWAMYPAIWALNASANWILRMAGLAAAHGHDSQYSADELKLILRGSHTGEKFNRDEWNVLAQSLDFSELEVSDLMRPINEITALHQAANLQENLQTIYRHRFSRYPFFDQSGVNVLGVIHLKDLFITQQEGKPIDSLNAFLRPVEYVSPRMPALELFRRFRTGAPHFAIIGKKGHKPEGFITLDNILGAMVGEIRDEFRRNDNEWSRLDDGTLLGKGSLPIFSLERILGIDVVIDGDEDVDSVGGLIMAKLGDLPHEGQKIVFDGFDIVVKKMNGPRIVLVKVYPAPRTLDAGSSLH</sequence>
<keyword evidence="4" id="KW-0677">Repeat</keyword>
<keyword evidence="6 8" id="KW-0129">CBS domain</keyword>
<organism evidence="13 14">
    <name type="scientific">Collimonas arenae</name>
    <dbReference type="NCBI Taxonomy" id="279058"/>
    <lineage>
        <taxon>Bacteria</taxon>
        <taxon>Pseudomonadati</taxon>
        <taxon>Pseudomonadota</taxon>
        <taxon>Betaproteobacteria</taxon>
        <taxon>Burkholderiales</taxon>
        <taxon>Oxalobacteraceae</taxon>
        <taxon>Collimonas</taxon>
    </lineage>
</organism>
<dbReference type="InterPro" id="IPR005170">
    <property type="entry name" value="Transptr-assoc_dom"/>
</dbReference>
<evidence type="ECO:0000256" key="3">
    <source>
        <dbReference type="ARBA" id="ARBA00022692"/>
    </source>
</evidence>
<dbReference type="EMBL" id="CP009962">
    <property type="protein sequence ID" value="AIY42511.1"/>
    <property type="molecule type" value="Genomic_DNA"/>
</dbReference>
<dbReference type="STRING" id="279058.LT85_3353"/>
<dbReference type="GO" id="GO:0050660">
    <property type="term" value="F:flavin adenine dinucleotide binding"/>
    <property type="evidence" value="ECO:0007669"/>
    <property type="project" value="InterPro"/>
</dbReference>
<evidence type="ECO:0000259" key="11">
    <source>
        <dbReference type="PROSITE" id="PS51371"/>
    </source>
</evidence>
<dbReference type="HOGENOM" id="CLU_015237_4_0_4"/>
<dbReference type="PANTHER" id="PTHR43099">
    <property type="entry name" value="UPF0053 PROTEIN YRKA"/>
    <property type="match status" value="1"/>
</dbReference>
<evidence type="ECO:0000313" key="13">
    <source>
        <dbReference type="EMBL" id="AIY42511.1"/>
    </source>
</evidence>
<keyword evidence="5 9" id="KW-1133">Transmembrane helix</keyword>
<dbReference type="InterPro" id="IPR051676">
    <property type="entry name" value="UPF0053_domain"/>
</dbReference>
<feature type="domain" description="CNNM transmembrane" evidence="12">
    <location>
        <begin position="1"/>
        <end position="203"/>
    </location>
</feature>
<evidence type="ECO:0000256" key="1">
    <source>
        <dbReference type="ARBA" id="ARBA00004651"/>
    </source>
</evidence>
<dbReference type="Proteomes" id="UP000030302">
    <property type="component" value="Chromosome"/>
</dbReference>
<gene>
    <name evidence="13" type="primary">corC</name>
    <name evidence="13" type="ORF">LT85_3353</name>
</gene>
<comment type="subcellular location">
    <subcellularLocation>
        <location evidence="1">Cell membrane</location>
        <topology evidence="1">Multi-pass membrane protein</topology>
    </subcellularLocation>
</comment>
<dbReference type="Gene3D" id="3.30.465.10">
    <property type="match status" value="1"/>
</dbReference>
<dbReference type="SUPFAM" id="SSF54631">
    <property type="entry name" value="CBS-domain pair"/>
    <property type="match status" value="1"/>
</dbReference>
<feature type="domain" description="CBS" evidence="11">
    <location>
        <begin position="222"/>
        <end position="283"/>
    </location>
</feature>
<dbReference type="AlphaFoldDB" id="A0A0A1FDA6"/>
<dbReference type="PROSITE" id="PS51371">
    <property type="entry name" value="CBS"/>
    <property type="match status" value="2"/>
</dbReference>
<evidence type="ECO:0000256" key="8">
    <source>
        <dbReference type="PROSITE-ProRule" id="PRU00703"/>
    </source>
</evidence>
<accession>A0A0A1FDA6</accession>
<evidence type="ECO:0000256" key="5">
    <source>
        <dbReference type="ARBA" id="ARBA00022989"/>
    </source>
</evidence>
<dbReference type="PROSITE" id="PS51846">
    <property type="entry name" value="CNNM"/>
    <property type="match status" value="1"/>
</dbReference>
<proteinExistence type="predicted"/>
<dbReference type="Pfam" id="PF00571">
    <property type="entry name" value="CBS"/>
    <property type="match status" value="2"/>
</dbReference>
<dbReference type="CDD" id="cd04590">
    <property type="entry name" value="CBS_pair_CorC_HlyC_assoc"/>
    <property type="match status" value="1"/>
</dbReference>
<evidence type="ECO:0000256" key="9">
    <source>
        <dbReference type="PROSITE-ProRule" id="PRU01193"/>
    </source>
</evidence>
<dbReference type="InterPro" id="IPR016169">
    <property type="entry name" value="FAD-bd_PCMH_sub2"/>
</dbReference>
<evidence type="ECO:0000256" key="4">
    <source>
        <dbReference type="ARBA" id="ARBA00022737"/>
    </source>
</evidence>
<dbReference type="KEGG" id="care:LT85_3353"/>
<name>A0A0A1FDA6_9BURK</name>
<feature type="transmembrane region" description="Helical" evidence="10">
    <location>
        <begin position="58"/>
        <end position="77"/>
    </location>
</feature>
<dbReference type="OrthoDB" id="9798188at2"/>
<dbReference type="InterPro" id="IPR044751">
    <property type="entry name" value="Ion_transp-like_CBS"/>
</dbReference>
<dbReference type="Pfam" id="PF03471">
    <property type="entry name" value="CorC_HlyC"/>
    <property type="match status" value="1"/>
</dbReference>
<keyword evidence="14" id="KW-1185">Reference proteome</keyword>
<evidence type="ECO:0000256" key="6">
    <source>
        <dbReference type="ARBA" id="ARBA00023122"/>
    </source>
</evidence>
<dbReference type="GO" id="GO:0005886">
    <property type="term" value="C:plasma membrane"/>
    <property type="evidence" value="ECO:0007669"/>
    <property type="project" value="UniProtKB-SubCell"/>
</dbReference>
<keyword evidence="2" id="KW-1003">Cell membrane</keyword>